<name>A1ZKT1_MICM2</name>
<dbReference type="InterPro" id="IPR007462">
    <property type="entry name" value="COV1-like"/>
</dbReference>
<accession>A1ZKT1</accession>
<keyword evidence="1" id="KW-0472">Membrane</keyword>
<reference evidence="2 3" key="1">
    <citation type="submission" date="2007-01" db="EMBL/GenBank/DDBJ databases">
        <authorList>
            <person name="Haygood M."/>
            <person name="Podell S."/>
            <person name="Anderson C."/>
            <person name="Hopkinson B."/>
            <person name="Roe K."/>
            <person name="Barbeau K."/>
            <person name="Gaasterland T."/>
            <person name="Ferriera S."/>
            <person name="Johnson J."/>
            <person name="Kravitz S."/>
            <person name="Beeson K."/>
            <person name="Sutton G."/>
            <person name="Rogers Y.-H."/>
            <person name="Friedman R."/>
            <person name="Frazier M."/>
            <person name="Venter J.C."/>
        </authorList>
    </citation>
    <scope>NUCLEOTIDE SEQUENCE [LARGE SCALE GENOMIC DNA]</scope>
    <source>
        <strain evidence="2 3">ATCC 23134</strain>
    </source>
</reference>
<evidence type="ECO:0000313" key="2">
    <source>
        <dbReference type="EMBL" id="EAY28897.1"/>
    </source>
</evidence>
<dbReference type="EMBL" id="AAWS01000013">
    <property type="protein sequence ID" value="EAY28897.1"/>
    <property type="molecule type" value="Genomic_DNA"/>
</dbReference>
<gene>
    <name evidence="2" type="ORF">M23134_00051</name>
</gene>
<proteinExistence type="predicted"/>
<keyword evidence="1" id="KW-1133">Transmembrane helix</keyword>
<evidence type="ECO:0000256" key="1">
    <source>
        <dbReference type="SAM" id="Phobius"/>
    </source>
</evidence>
<keyword evidence="3" id="KW-1185">Reference proteome</keyword>
<comment type="caution">
    <text evidence="2">The sequence shown here is derived from an EMBL/GenBank/DDBJ whole genome shotgun (WGS) entry which is preliminary data.</text>
</comment>
<dbReference type="OrthoDB" id="9789516at2"/>
<keyword evidence="1" id="KW-0812">Transmembrane</keyword>
<dbReference type="AlphaFoldDB" id="A1ZKT1"/>
<feature type="transmembrane region" description="Helical" evidence="1">
    <location>
        <begin position="12"/>
        <end position="38"/>
    </location>
</feature>
<dbReference type="Pfam" id="PF04367">
    <property type="entry name" value="DUF502"/>
    <property type="match status" value="1"/>
</dbReference>
<dbReference type="Proteomes" id="UP000004095">
    <property type="component" value="Unassembled WGS sequence"/>
</dbReference>
<sequence length="202" mass="22911">MFIFKRLIRYFLQGLLFVVPIFFTAYAVYFVFTFSINYTLSAIRLTKRYTYLPVEVHFLVYVAIDLVALVIIGYLASGFITKAMFKWFNQLLFRIPIIRIIYSSLQGFTSAFVGSKRKFDRPVLVKMNPSNLERVGFMVQDDLSRLHLAGKVAVYLPGSYGISGTLVIALAENVKPLDTSGLDAMNFIISGGIADLEGFRIR</sequence>
<organism evidence="2 3">
    <name type="scientific">Microscilla marina ATCC 23134</name>
    <dbReference type="NCBI Taxonomy" id="313606"/>
    <lineage>
        <taxon>Bacteria</taxon>
        <taxon>Pseudomonadati</taxon>
        <taxon>Bacteroidota</taxon>
        <taxon>Cytophagia</taxon>
        <taxon>Cytophagales</taxon>
        <taxon>Microscillaceae</taxon>
        <taxon>Microscilla</taxon>
    </lineage>
</organism>
<feature type="transmembrane region" description="Helical" evidence="1">
    <location>
        <begin position="58"/>
        <end position="79"/>
    </location>
</feature>
<feature type="transmembrane region" description="Helical" evidence="1">
    <location>
        <begin position="91"/>
        <end position="113"/>
    </location>
</feature>
<dbReference type="PANTHER" id="PTHR31876:SF26">
    <property type="entry name" value="PROTEIN LIKE COV 2"/>
    <property type="match status" value="1"/>
</dbReference>
<dbReference type="PANTHER" id="PTHR31876">
    <property type="entry name" value="COV-LIKE PROTEIN 1"/>
    <property type="match status" value="1"/>
</dbReference>
<evidence type="ECO:0000313" key="3">
    <source>
        <dbReference type="Proteomes" id="UP000004095"/>
    </source>
</evidence>
<protein>
    <submittedName>
        <fullName evidence="2">Hypothetical conserved protein</fullName>
    </submittedName>
</protein>
<dbReference type="RefSeq" id="WP_002697020.1">
    <property type="nucleotide sequence ID" value="NZ_AAWS01000013.1"/>
</dbReference>
<dbReference type="eggNOG" id="COG2928">
    <property type="taxonomic scope" value="Bacteria"/>
</dbReference>